<dbReference type="PANTHER" id="PTHR44542">
    <property type="entry name" value="THIOSULFATE SULFURTRANSFERASE 18"/>
    <property type="match status" value="1"/>
</dbReference>
<dbReference type="InterPro" id="IPR044684">
    <property type="entry name" value="STR17/STR18/HARC1-like"/>
</dbReference>
<feature type="chain" id="PRO_5046809757" description="Rhodanese domain-containing protein" evidence="1">
    <location>
        <begin position="20"/>
        <end position="145"/>
    </location>
</feature>
<accession>A0ABQ6VQ95</accession>
<proteinExistence type="predicted"/>
<dbReference type="InterPro" id="IPR001763">
    <property type="entry name" value="Rhodanese-like_dom"/>
</dbReference>
<reference evidence="3 4" key="1">
    <citation type="submission" date="2019-10" db="EMBL/GenBank/DDBJ databases">
        <title>Poseidonibacter ostreae sp. nov., isolated from the gut of the Ostrea denselamellosa.</title>
        <authorList>
            <person name="Choi A."/>
        </authorList>
    </citation>
    <scope>NUCLEOTIDE SEQUENCE [LARGE SCALE GENOMIC DNA]</scope>
    <source>
        <strain evidence="3 4">SJOD-M-5</strain>
    </source>
</reference>
<protein>
    <recommendedName>
        <fullName evidence="2">Rhodanese domain-containing protein</fullName>
    </recommendedName>
</protein>
<feature type="signal peptide" evidence="1">
    <location>
        <begin position="1"/>
        <end position="19"/>
    </location>
</feature>
<dbReference type="RefSeq" id="WP_152187333.1">
    <property type="nucleotide sequence ID" value="NZ_WFKI01000043.1"/>
</dbReference>
<comment type="caution">
    <text evidence="3">The sequence shown here is derived from an EMBL/GenBank/DDBJ whole genome shotgun (WGS) entry which is preliminary data.</text>
</comment>
<evidence type="ECO:0000313" key="3">
    <source>
        <dbReference type="EMBL" id="KAB7892947.1"/>
    </source>
</evidence>
<dbReference type="PROSITE" id="PS50206">
    <property type="entry name" value="RHODANESE_3"/>
    <property type="match status" value="1"/>
</dbReference>
<dbReference type="InterPro" id="IPR036873">
    <property type="entry name" value="Rhodanese-like_dom_sf"/>
</dbReference>
<dbReference type="Gene3D" id="3.40.250.10">
    <property type="entry name" value="Rhodanese-like domain"/>
    <property type="match status" value="1"/>
</dbReference>
<keyword evidence="1" id="KW-0732">Signal</keyword>
<evidence type="ECO:0000259" key="2">
    <source>
        <dbReference type="PROSITE" id="PS50206"/>
    </source>
</evidence>
<dbReference type="Pfam" id="PF00581">
    <property type="entry name" value="Rhodanese"/>
    <property type="match status" value="1"/>
</dbReference>
<organism evidence="3 4">
    <name type="scientific">Poseidonibacter ostreae</name>
    <dbReference type="NCBI Taxonomy" id="2654171"/>
    <lineage>
        <taxon>Bacteria</taxon>
        <taxon>Pseudomonadati</taxon>
        <taxon>Campylobacterota</taxon>
        <taxon>Epsilonproteobacteria</taxon>
        <taxon>Campylobacterales</taxon>
        <taxon>Arcobacteraceae</taxon>
        <taxon>Poseidonibacter</taxon>
    </lineage>
</organism>
<dbReference type="PANTHER" id="PTHR44542:SF14">
    <property type="entry name" value="PROTEIN HIGH ARSENIC CONTENT 1, MITOCHONDRIAL-RELATED"/>
    <property type="match status" value="1"/>
</dbReference>
<dbReference type="SUPFAM" id="SSF52821">
    <property type="entry name" value="Rhodanese/Cell cycle control phosphatase"/>
    <property type="match status" value="1"/>
</dbReference>
<keyword evidence="4" id="KW-1185">Reference proteome</keyword>
<dbReference type="SMART" id="SM00450">
    <property type="entry name" value="RHOD"/>
    <property type="match status" value="1"/>
</dbReference>
<evidence type="ECO:0000313" key="4">
    <source>
        <dbReference type="Proteomes" id="UP000461010"/>
    </source>
</evidence>
<dbReference type="Proteomes" id="UP000461010">
    <property type="component" value="Unassembled WGS sequence"/>
</dbReference>
<gene>
    <name evidence="3" type="ORF">GBG18_00295</name>
</gene>
<dbReference type="CDD" id="cd00158">
    <property type="entry name" value="RHOD"/>
    <property type="match status" value="1"/>
</dbReference>
<evidence type="ECO:0000256" key="1">
    <source>
        <dbReference type="SAM" id="SignalP"/>
    </source>
</evidence>
<feature type="domain" description="Rhodanese" evidence="2">
    <location>
        <begin position="42"/>
        <end position="145"/>
    </location>
</feature>
<dbReference type="EMBL" id="WFKJ01000001">
    <property type="protein sequence ID" value="KAB7892947.1"/>
    <property type="molecule type" value="Genomic_DNA"/>
</dbReference>
<name>A0ABQ6VQ95_9BACT</name>
<sequence>MKRILFILLLITTFLFSNSQTNYKTAKLYKDDISSNKAFIMQQNDALLIDVRTKPEFKKLRAKDSINIPIFYAKNGKRVFNRNFLNEIYEVSEKNIHKKIILICRSGSRTKLASNLLAEQGFSNIYNVRYGFQYDWLKVKLPTEK</sequence>